<evidence type="ECO:0000313" key="3">
    <source>
        <dbReference type="Proteomes" id="UP000247609"/>
    </source>
</evidence>
<protein>
    <submittedName>
        <fullName evidence="2">Uncharacterized protein</fullName>
    </submittedName>
</protein>
<keyword evidence="1" id="KW-0472">Membrane</keyword>
<evidence type="ECO:0000256" key="1">
    <source>
        <dbReference type="SAM" id="Phobius"/>
    </source>
</evidence>
<dbReference type="AlphaFoldDB" id="A0A318QRT2"/>
<reference evidence="2 3" key="1">
    <citation type="submission" date="2017-07" db="EMBL/GenBank/DDBJ databases">
        <title>A draft genome sequence of Komagataeibacter sp. T5K1.</title>
        <authorList>
            <person name="Skraban J."/>
            <person name="Cleenwerck I."/>
            <person name="Vandamme P."/>
            <person name="Trcek J."/>
        </authorList>
    </citation>
    <scope>NUCLEOTIDE SEQUENCE [LARGE SCALE GENOMIC DNA]</scope>
    <source>
        <strain evidence="2 3">T5K1</strain>
    </source>
</reference>
<dbReference type="Proteomes" id="UP000247609">
    <property type="component" value="Unassembled WGS sequence"/>
</dbReference>
<feature type="transmembrane region" description="Helical" evidence="1">
    <location>
        <begin position="12"/>
        <end position="29"/>
    </location>
</feature>
<accession>A0A318QRT2</accession>
<name>A0A318QRT2_9PROT</name>
<evidence type="ECO:0000313" key="2">
    <source>
        <dbReference type="EMBL" id="PYD75423.1"/>
    </source>
</evidence>
<keyword evidence="1" id="KW-1133">Transmembrane helix</keyword>
<dbReference type="EMBL" id="NOXG01000009">
    <property type="protein sequence ID" value="PYD75423.1"/>
    <property type="molecule type" value="Genomic_DNA"/>
</dbReference>
<gene>
    <name evidence="2" type="ORF">CFR71_09250</name>
</gene>
<keyword evidence="1" id="KW-0812">Transmembrane</keyword>
<sequence>MMRSDTYAPSAGIWGHIAAVYIIAMALMVPSGNDSRSRMVMSRDGCDMCARYAVIHAWIAGVRVHTSMK</sequence>
<comment type="caution">
    <text evidence="2">The sequence shown here is derived from an EMBL/GenBank/DDBJ whole genome shotgun (WGS) entry which is preliminary data.</text>
</comment>
<organism evidence="2 3">
    <name type="scientific">Novacetimonas pomaceti</name>
    <dbReference type="NCBI Taxonomy" id="2021998"/>
    <lineage>
        <taxon>Bacteria</taxon>
        <taxon>Pseudomonadati</taxon>
        <taxon>Pseudomonadota</taxon>
        <taxon>Alphaproteobacteria</taxon>
        <taxon>Acetobacterales</taxon>
        <taxon>Acetobacteraceae</taxon>
        <taxon>Novacetimonas</taxon>
    </lineage>
</organism>
<proteinExistence type="predicted"/>